<reference evidence="10 11" key="1">
    <citation type="submission" date="2021-10" db="EMBL/GenBank/DDBJ databases">
        <title>Anaerobic single-cell dispensing facilitates the cultivation of human gut bacteria.</title>
        <authorList>
            <person name="Afrizal A."/>
        </authorList>
    </citation>
    <scope>NUCLEOTIDE SEQUENCE [LARGE SCALE GENOMIC DNA]</scope>
    <source>
        <strain evidence="10 11">CLA-AA-H270</strain>
    </source>
</reference>
<dbReference type="EC" id="3.5.4.33" evidence="8"/>
<feature type="binding site" evidence="8">
    <location>
        <position position="53"/>
    </location>
    <ligand>
        <name>Zn(2+)</name>
        <dbReference type="ChEBI" id="CHEBI:29105"/>
        <note>catalytic</note>
    </ligand>
</feature>
<dbReference type="PANTHER" id="PTHR11079">
    <property type="entry name" value="CYTOSINE DEAMINASE FAMILY MEMBER"/>
    <property type="match status" value="1"/>
</dbReference>
<dbReference type="SUPFAM" id="SSF53927">
    <property type="entry name" value="Cytidine deaminase-like"/>
    <property type="match status" value="1"/>
</dbReference>
<gene>
    <name evidence="8 10" type="primary">tadA</name>
    <name evidence="10" type="ORF">LKD22_08415</name>
</gene>
<dbReference type="HAMAP" id="MF_00972">
    <property type="entry name" value="tRNA_aden_deaminase"/>
    <property type="match status" value="1"/>
</dbReference>
<protein>
    <recommendedName>
        <fullName evidence="8">tRNA-specific adenosine deaminase</fullName>
        <ecNumber evidence="8">3.5.4.33</ecNumber>
    </recommendedName>
</protein>
<dbReference type="Proteomes" id="UP001298753">
    <property type="component" value="Unassembled WGS sequence"/>
</dbReference>
<comment type="caution">
    <text evidence="10">The sequence shown here is derived from an EMBL/GenBank/DDBJ whole genome shotgun (WGS) entry which is preliminary data.</text>
</comment>
<keyword evidence="3 8" id="KW-0819">tRNA processing</keyword>
<feature type="domain" description="CMP/dCMP-type deaminase" evidence="9">
    <location>
        <begin position="2"/>
        <end position="121"/>
    </location>
</feature>
<dbReference type="Gene3D" id="3.40.140.10">
    <property type="entry name" value="Cytidine Deaminase, domain 2"/>
    <property type="match status" value="1"/>
</dbReference>
<evidence type="ECO:0000256" key="3">
    <source>
        <dbReference type="ARBA" id="ARBA00022694"/>
    </source>
</evidence>
<evidence type="ECO:0000313" key="11">
    <source>
        <dbReference type="Proteomes" id="UP001298753"/>
    </source>
</evidence>
<dbReference type="PANTHER" id="PTHR11079:SF202">
    <property type="entry name" value="TRNA-SPECIFIC ADENOSINE DEAMINASE"/>
    <property type="match status" value="1"/>
</dbReference>
<feature type="binding site" evidence="8">
    <location>
        <position position="86"/>
    </location>
    <ligand>
        <name>Zn(2+)</name>
        <dbReference type="ChEBI" id="CHEBI:29105"/>
        <note>catalytic</note>
    </ligand>
</feature>
<evidence type="ECO:0000256" key="6">
    <source>
        <dbReference type="ARBA" id="ARBA00022833"/>
    </source>
</evidence>
<evidence type="ECO:0000259" key="9">
    <source>
        <dbReference type="PROSITE" id="PS51747"/>
    </source>
</evidence>
<comment type="similarity">
    <text evidence="1">Belongs to the cytidine and deoxycytidylate deaminase family. ADAT2 subfamily.</text>
</comment>
<dbReference type="GO" id="GO:0002100">
    <property type="term" value="P:tRNA wobble adenosine to inosine editing"/>
    <property type="evidence" value="ECO:0007669"/>
    <property type="project" value="UniProtKB-UniRule"/>
</dbReference>
<dbReference type="InterPro" id="IPR016192">
    <property type="entry name" value="APOBEC/CMP_deaminase_Zn-bd"/>
</dbReference>
<dbReference type="InterPro" id="IPR016193">
    <property type="entry name" value="Cytidine_deaminase-like"/>
</dbReference>
<dbReference type="AlphaFoldDB" id="A0AAW4W188"/>
<name>A0AAW4W188_9FIRM</name>
<comment type="catalytic activity">
    <reaction evidence="7 8">
        <text>adenosine(34) in tRNA + H2O + H(+) = inosine(34) in tRNA + NH4(+)</text>
        <dbReference type="Rhea" id="RHEA:43168"/>
        <dbReference type="Rhea" id="RHEA-COMP:10373"/>
        <dbReference type="Rhea" id="RHEA-COMP:10374"/>
        <dbReference type="ChEBI" id="CHEBI:15377"/>
        <dbReference type="ChEBI" id="CHEBI:15378"/>
        <dbReference type="ChEBI" id="CHEBI:28938"/>
        <dbReference type="ChEBI" id="CHEBI:74411"/>
        <dbReference type="ChEBI" id="CHEBI:82852"/>
        <dbReference type="EC" id="3.5.4.33"/>
    </reaction>
</comment>
<comment type="function">
    <text evidence="8">Catalyzes the deamination of adenosine to inosine at the wobble position 34 of tRNA(Arg2).</text>
</comment>
<dbReference type="NCBIfam" id="NF008113">
    <property type="entry name" value="PRK10860.1"/>
    <property type="match status" value="1"/>
</dbReference>
<feature type="binding site" evidence="8">
    <location>
        <position position="83"/>
    </location>
    <ligand>
        <name>Zn(2+)</name>
        <dbReference type="ChEBI" id="CHEBI:29105"/>
        <note>catalytic</note>
    </ligand>
</feature>
<evidence type="ECO:0000256" key="5">
    <source>
        <dbReference type="ARBA" id="ARBA00022801"/>
    </source>
</evidence>
<dbReference type="CDD" id="cd01285">
    <property type="entry name" value="nucleoside_deaminase"/>
    <property type="match status" value="1"/>
</dbReference>
<evidence type="ECO:0000256" key="7">
    <source>
        <dbReference type="ARBA" id="ARBA00048045"/>
    </source>
</evidence>
<dbReference type="GO" id="GO:0008270">
    <property type="term" value="F:zinc ion binding"/>
    <property type="evidence" value="ECO:0007669"/>
    <property type="project" value="UniProtKB-UniRule"/>
</dbReference>
<dbReference type="GO" id="GO:0052717">
    <property type="term" value="F:tRNA-specific adenosine-34 deaminase activity"/>
    <property type="evidence" value="ECO:0007669"/>
    <property type="project" value="UniProtKB-UniRule"/>
</dbReference>
<organism evidence="10 11">
    <name type="scientific">Agathobaculum butyriciproducens</name>
    <dbReference type="NCBI Taxonomy" id="1628085"/>
    <lineage>
        <taxon>Bacteria</taxon>
        <taxon>Bacillati</taxon>
        <taxon>Bacillota</taxon>
        <taxon>Clostridia</taxon>
        <taxon>Eubacteriales</taxon>
        <taxon>Butyricicoccaceae</taxon>
        <taxon>Agathobaculum</taxon>
    </lineage>
</organism>
<keyword evidence="4 8" id="KW-0479">Metal-binding</keyword>
<keyword evidence="11" id="KW-1185">Reference proteome</keyword>
<dbReference type="RefSeq" id="WP_227600807.1">
    <property type="nucleotide sequence ID" value="NZ_JAJEPX010000023.1"/>
</dbReference>
<keyword evidence="6 8" id="KW-0862">Zinc</keyword>
<dbReference type="FunFam" id="3.40.140.10:FF:000005">
    <property type="entry name" value="tRNA-specific adenosine deaminase"/>
    <property type="match status" value="1"/>
</dbReference>
<dbReference type="EMBL" id="JAJEPX010000023">
    <property type="protein sequence ID" value="MCC2177148.1"/>
    <property type="molecule type" value="Genomic_DNA"/>
</dbReference>
<sequence length="166" mass="18610">MTEQEKYMKAALKLAQKAADEGEVPVGAVVVCDGKIVGRGRNRRETKKNALHHAEIEAIEKACKKLGGWRLHRCDLYVTLEPCPMCAGALINARMKTVYYGAPDPKAGSCGSLINLFALPYNHQPALVSGVLEQECADILRNFFRELRKKRKEIRKLEKSRVEEQS</sequence>
<proteinExistence type="inferred from homology"/>
<evidence type="ECO:0000256" key="2">
    <source>
        <dbReference type="ARBA" id="ARBA00011738"/>
    </source>
</evidence>
<comment type="subunit">
    <text evidence="2 8">Homodimer.</text>
</comment>
<dbReference type="InterPro" id="IPR028883">
    <property type="entry name" value="tRNA_aden_deaminase"/>
</dbReference>
<comment type="cofactor">
    <cofactor evidence="8">
        <name>Zn(2+)</name>
        <dbReference type="ChEBI" id="CHEBI:29105"/>
    </cofactor>
    <text evidence="8">Binds 1 zinc ion per subunit.</text>
</comment>
<accession>A0AAW4W188</accession>
<evidence type="ECO:0000256" key="8">
    <source>
        <dbReference type="HAMAP-Rule" id="MF_00972"/>
    </source>
</evidence>
<evidence type="ECO:0000256" key="4">
    <source>
        <dbReference type="ARBA" id="ARBA00022723"/>
    </source>
</evidence>
<dbReference type="Pfam" id="PF14437">
    <property type="entry name" value="MafB19-deam"/>
    <property type="match status" value="1"/>
</dbReference>
<evidence type="ECO:0000256" key="1">
    <source>
        <dbReference type="ARBA" id="ARBA00010669"/>
    </source>
</evidence>
<dbReference type="GeneID" id="98659816"/>
<dbReference type="InterPro" id="IPR058535">
    <property type="entry name" value="MafB19-deam"/>
</dbReference>
<feature type="active site" description="Proton donor" evidence="8">
    <location>
        <position position="55"/>
    </location>
</feature>
<dbReference type="InterPro" id="IPR002125">
    <property type="entry name" value="CMP_dCMP_dom"/>
</dbReference>
<keyword evidence="5 8" id="KW-0378">Hydrolase</keyword>
<dbReference type="PROSITE" id="PS00903">
    <property type="entry name" value="CYT_DCMP_DEAMINASES_1"/>
    <property type="match status" value="1"/>
</dbReference>
<dbReference type="PROSITE" id="PS51747">
    <property type="entry name" value="CYT_DCMP_DEAMINASES_2"/>
    <property type="match status" value="1"/>
</dbReference>
<evidence type="ECO:0000313" key="10">
    <source>
        <dbReference type="EMBL" id="MCC2177148.1"/>
    </source>
</evidence>